<evidence type="ECO:0000259" key="10">
    <source>
        <dbReference type="PROSITE" id="PS50268"/>
    </source>
</evidence>
<keyword evidence="8" id="KW-0966">Cell projection</keyword>
<evidence type="ECO:0000256" key="1">
    <source>
        <dbReference type="ARBA" id="ARBA00004138"/>
    </source>
</evidence>
<dbReference type="Pfam" id="PF18962">
    <property type="entry name" value="Por_Secre_tail"/>
    <property type="match status" value="1"/>
</dbReference>
<name>A0ABP8FX12_9SPHI</name>
<dbReference type="EMBL" id="BAABFT010000002">
    <property type="protein sequence ID" value="GAA4312769.1"/>
    <property type="molecule type" value="Genomic_DNA"/>
</dbReference>
<dbReference type="InterPro" id="IPR015500">
    <property type="entry name" value="Peptidase_S8_subtilisin-rel"/>
</dbReference>
<evidence type="ECO:0000256" key="2">
    <source>
        <dbReference type="ARBA" id="ARBA00004496"/>
    </source>
</evidence>
<accession>A0ABP8FX12</accession>
<evidence type="ECO:0000256" key="3">
    <source>
        <dbReference type="ARBA" id="ARBA00022490"/>
    </source>
</evidence>
<dbReference type="SUPFAM" id="SSF52743">
    <property type="entry name" value="Subtilisin-like"/>
    <property type="match status" value="1"/>
</dbReference>
<dbReference type="PANTHER" id="PTHR42884:SF14">
    <property type="entry name" value="NEUROENDOCRINE CONVERTASE 1"/>
    <property type="match status" value="1"/>
</dbReference>
<organism evidence="11 12">
    <name type="scientific">Mucilaginibacter gynuensis</name>
    <dbReference type="NCBI Taxonomy" id="1302236"/>
    <lineage>
        <taxon>Bacteria</taxon>
        <taxon>Pseudomonadati</taxon>
        <taxon>Bacteroidota</taxon>
        <taxon>Sphingobacteriia</taxon>
        <taxon>Sphingobacteriales</taxon>
        <taxon>Sphingobacteriaceae</taxon>
        <taxon>Mucilaginibacter</taxon>
    </lineage>
</organism>
<evidence type="ECO:0000256" key="5">
    <source>
        <dbReference type="ARBA" id="ARBA00022801"/>
    </source>
</evidence>
<evidence type="ECO:0000256" key="8">
    <source>
        <dbReference type="ARBA" id="ARBA00023273"/>
    </source>
</evidence>
<feature type="domain" description="Cadherin" evidence="10">
    <location>
        <begin position="2211"/>
        <end position="2302"/>
    </location>
</feature>
<feature type="active site" description="Charge relay system" evidence="9">
    <location>
        <position position="424"/>
    </location>
</feature>
<evidence type="ECO:0000256" key="7">
    <source>
        <dbReference type="ARBA" id="ARBA00023069"/>
    </source>
</evidence>
<keyword evidence="3" id="KW-0963">Cytoplasm</keyword>
<keyword evidence="4 9" id="KW-0645">Protease</keyword>
<dbReference type="InterPro" id="IPR013783">
    <property type="entry name" value="Ig-like_fold"/>
</dbReference>
<comment type="caution">
    <text evidence="11">The sequence shown here is derived from an EMBL/GenBank/DDBJ whole genome shotgun (WGS) entry which is preliminary data.</text>
</comment>
<dbReference type="InterPro" id="IPR000209">
    <property type="entry name" value="Peptidase_S8/S53_dom"/>
</dbReference>
<dbReference type="Pfam" id="PF22544">
    <property type="entry name" value="HYDIN_VesB_CFA65-like_Ig"/>
    <property type="match status" value="1"/>
</dbReference>
<dbReference type="PANTHER" id="PTHR42884">
    <property type="entry name" value="PROPROTEIN CONVERTASE SUBTILISIN/KEXIN-RELATED"/>
    <property type="match status" value="1"/>
</dbReference>
<keyword evidence="5 9" id="KW-0378">Hydrolase</keyword>
<proteinExistence type="inferred from homology"/>
<dbReference type="PROSITE" id="PS51892">
    <property type="entry name" value="SUBTILASE"/>
    <property type="match status" value="1"/>
</dbReference>
<dbReference type="InterPro" id="IPR026444">
    <property type="entry name" value="Secre_tail"/>
</dbReference>
<evidence type="ECO:0000256" key="6">
    <source>
        <dbReference type="ARBA" id="ARBA00022825"/>
    </source>
</evidence>
<gene>
    <name evidence="11" type="ORF">GCM10023149_08260</name>
</gene>
<feature type="active site" description="Charge relay system" evidence="9">
    <location>
        <position position="191"/>
    </location>
</feature>
<dbReference type="Gene3D" id="2.60.40.10">
    <property type="entry name" value="Immunoglobulins"/>
    <property type="match status" value="4"/>
</dbReference>
<keyword evidence="12" id="KW-1185">Reference proteome</keyword>
<dbReference type="InterPro" id="IPR036852">
    <property type="entry name" value="Peptidase_S8/S53_dom_sf"/>
</dbReference>
<evidence type="ECO:0000313" key="12">
    <source>
        <dbReference type="Proteomes" id="UP001500582"/>
    </source>
</evidence>
<feature type="active site" description="Charge relay system" evidence="9">
    <location>
        <position position="246"/>
    </location>
</feature>
<dbReference type="PROSITE" id="PS50268">
    <property type="entry name" value="CADHERIN_2"/>
    <property type="match status" value="1"/>
</dbReference>
<evidence type="ECO:0000256" key="9">
    <source>
        <dbReference type="PROSITE-ProRule" id="PRU01240"/>
    </source>
</evidence>
<reference evidence="12" key="1">
    <citation type="journal article" date="2019" name="Int. J. Syst. Evol. Microbiol.">
        <title>The Global Catalogue of Microorganisms (GCM) 10K type strain sequencing project: providing services to taxonomists for standard genome sequencing and annotation.</title>
        <authorList>
            <consortium name="The Broad Institute Genomics Platform"/>
            <consortium name="The Broad Institute Genome Sequencing Center for Infectious Disease"/>
            <person name="Wu L."/>
            <person name="Ma J."/>
        </authorList>
    </citation>
    <scope>NUCLEOTIDE SEQUENCE [LARGE SCALE GENOMIC DNA]</scope>
    <source>
        <strain evidence="12">JCM 17705</strain>
    </source>
</reference>
<dbReference type="InterPro" id="IPR023828">
    <property type="entry name" value="Peptidase_S8_Ser-AS"/>
</dbReference>
<dbReference type="Proteomes" id="UP001500582">
    <property type="component" value="Unassembled WGS sequence"/>
</dbReference>
<dbReference type="NCBIfam" id="TIGR04183">
    <property type="entry name" value="Por_Secre_tail"/>
    <property type="match status" value="1"/>
</dbReference>
<comment type="subcellular location">
    <subcellularLocation>
        <location evidence="1">Cell projection</location>
        <location evidence="1">Cilium</location>
    </subcellularLocation>
    <subcellularLocation>
        <location evidence="2">Cytoplasm</location>
    </subcellularLocation>
</comment>
<dbReference type="PROSITE" id="PS00138">
    <property type="entry name" value="SUBTILASE_SER"/>
    <property type="match status" value="1"/>
</dbReference>
<dbReference type="InterPro" id="IPR002126">
    <property type="entry name" value="Cadherin-like_dom"/>
</dbReference>
<evidence type="ECO:0000313" key="11">
    <source>
        <dbReference type="EMBL" id="GAA4312769.1"/>
    </source>
</evidence>
<keyword evidence="7" id="KW-0969">Cilium</keyword>
<sequence>MAQQAIFKNGVLSGVVNVKIAPQSVNKLSSKLKTMTAKSGVLRTGITSIDVAVQPFNAITMQRVFPYDAKHEEQLERHGLHLWYKITVNPNADVKQVAAALSKLTEVIVAQPIYKKTMNDGYRSAAAKVVNPASFPGALKAAAFPNDPYFNQQWDLNNTGQHGGLAGADINMLKAWEIEKGNPNVIVSVHDVGMDIKHEDLKANIWINEAEANGKPGVDDDQNGYVDDINGYNFSKNSGKIDPDEHATHVAGTIAAINNNGIGIAGIAGGTGKGDGVKIMSLKILEGASEEDVALSYIYAANNGAVISQNSWGFTSPGVDEQIIHEAIKYFVSEAGRLPGSPMRGGIVLFAAGNADADGDWYPGYYDEVVAVSSLSNQNTRAYYSNYGSWVDIAAPGGDQSIAAEDGTLSTLPNNRYGYLQGTSMACPHVSGIAALIASKFGGPGFTADKLKMQLLTGIHNIDALNPDYAGKLGAGYADSWLALQTNKFAKPAQVKDLKVLSAAQDNIKLGWKVPADADDLFPAKLYLYYSTEPITTDNIAKATVIELRNWEAAGADVEAIVPKLKPLTKYYFVTRSADRWNNFSDLSNAVSASTSDGPVITQNKASFDFAIDANTNKTLTTTDNFNITNIGKGLLTWNAFQRQKGATLEYFRAKLKYPVINSVGAHQHKTIKTSVKAVRNIIQPKASAFVSQELFYSDFPTNVIGEDDLKLTNSSATKFLVNSPDGFNLTNITAFLNVNDSHGPVIVEVYKGGDKPVSENLLYAQEFHVWSTKMDYYSIKLDEQLPFASGESFWVVIHTPAGNKYPLGMGYLNDNATPENYLLMSFDLGSTWTTLASNINSHGFGWNVIAQSFEASTGDFITLEPASGENEAGTSTSVNVNVNAATLANGSYSNVIITSSNDAAHKELRIPVTLNVSNRKAVLNSADIVDLGTVFLGKEKIAAINIENSGYGNFIVANVSSSNTDFSAENPGRIPARGEALLNIIYKPTKKGEASSVITLTDNQGTRHLINLFAVAAQPAIVKIDPTERNFELNIGDTASASFTIKNAGSFPLKYVAPKFSNKQLEGVDFSKISTYGYSYKITTGTDYNWTEISASGKDITDVFKPVNTYFYPADLGFSINVFGHKLSKVYITPAGAITFDDQANLGNTSTPGVKEDWMPNGYFAATYLLPDLQKGGHIYFKREADRFIVEYKNVVSIYASDASQVMTYQIVIRDNGDVQYLYNDIEASGLKDLIFIAAEGFDRTDALAIQDNSNQLNLTDKTAINITSPGDEIFTSMTNADGLVLFNDSKELQLTLNTDSLSEGKHTQNLSILTNDPFIPVAHLTINVNIKGGGLAKLSVDRSEVDFGSVLQGDTATQTVALVNNGSGAIVINSVSLNKTSFKFTGQKSFTLKPKSTAFFDIDINSSQKPGDYADTLTFTPATGKALTVALKATITPAPAILVDRTAIKESIAAGVVKERDFVIDNTAGKAALDVVPSSAHWLSLYDKNDTNSKIAYSWADSKKADGPQFEWIDIIKSGVRVAYAASETSKEIELPFEFTYYGKKYNKLNIGKSIGAVSFTNSIPNMVFTPEIPNTRAPNALLAPFFESGYVDIQRNDPAVSGIFYQFFNDRVVIAYENYTSLFAFAGGDISFQIILFKNGTVKFQYNHVGTDFATQAWIKRPGVGIENETGAEGIQISKFQSYIEDKLAIVFTPSYKFSIPQGQAKTYALKFDATTLSGGDYHSNLILQNNTPSAKSVSIPVSLSVKGTPQITVADTIDMGAVIITGNNTTSINYFNISNNGSATLNIKSMAFTNAKGLSLEYGKINSTFFGTDTVWTAVNKIFPANSIDVPPFGNGMFRIIEDVTAPATYNTELKITSNAAATTSVKVVGTVVYPPLMSVYERAIHTQANDSTAVITKSFTIDNTKGRSALNYGLNIQYQRGDDKLTGNVLSVSASKRVKTTSKAKIGGKKLAAVKALPHTVANGATINSSVLEHDNATSATNLIGTGEGSAFSAATAFTAGSDGFNLSEVKVYMAAGEMASAPVTIDVLVGNDPLHAKKLHSERFYVMRNTPDTAGAYETFKLSTVKQIYPNEKFFVVVNYPIGLGYPQGVATIPAGLPQTFFFFDEYSASWIDLSTIDDFKSVSFMVKAVEDVHNSLSWVSLPGAATGKIAAGSKTDIAVKFTAAYASKPDNNAQVMINSNDPDHKTDSVALSLHLNQGPVFVKIPAGNQIYIRENTDTTVIIKATDAEKDAITYSVENAPQWVISKADTALHLNLKPGYNDAGSYTVNIKAVDAYKHASTYEFKVDVQNTNRPPLAVATQTLTLINGNIFHAKQADYFTDADGDALTYSFITSDAGAIQVTAAGDEFLLNPLKTGPVTVNIIADDKHGGNDTLMLNVTIKNNSAPVLAASPGTIVVNISGGVRTLNLNDYFTDPDKDTLTYVSIVDNSSIATVNTEQNQLLITPFKVGDASISVTADDKLGGKVSSSIVLKVVTDNDESLRCYPNPVQTLTTIDYLLPVNGHVLLRVFDASGKLIKNLVDSKQDIGKHSITFDMSGMSSGIYFYNLSIDEKTGITKKIIKL</sequence>
<dbReference type="Gene3D" id="3.40.50.200">
    <property type="entry name" value="Peptidase S8/S53 domain"/>
    <property type="match status" value="1"/>
</dbReference>
<dbReference type="Gene3D" id="2.60.40.4070">
    <property type="match status" value="1"/>
</dbReference>
<dbReference type="Pfam" id="PF00082">
    <property type="entry name" value="Peptidase_S8"/>
    <property type="match status" value="1"/>
</dbReference>
<evidence type="ECO:0000256" key="4">
    <source>
        <dbReference type="ARBA" id="ARBA00022670"/>
    </source>
</evidence>
<dbReference type="PRINTS" id="PR00723">
    <property type="entry name" value="SUBTILISIN"/>
</dbReference>
<protein>
    <recommendedName>
        <fullName evidence="10">Cadherin domain-containing protein</fullName>
    </recommendedName>
</protein>
<dbReference type="InterPro" id="IPR053879">
    <property type="entry name" value="HYDIN_VesB_CFA65-like_Ig"/>
</dbReference>
<comment type="similarity">
    <text evidence="9">Belongs to the peptidase S8 family.</text>
</comment>
<keyword evidence="6 9" id="KW-0720">Serine protease</keyword>